<keyword evidence="3" id="KW-1185">Reference proteome</keyword>
<evidence type="ECO:0000313" key="3">
    <source>
        <dbReference type="Proteomes" id="UP001152562"/>
    </source>
</evidence>
<reference evidence="2" key="1">
    <citation type="submission" date="2022-05" db="EMBL/GenBank/DDBJ databases">
        <authorList>
            <person name="Okamura Y."/>
        </authorList>
    </citation>
    <scope>NUCLEOTIDE SEQUENCE</scope>
</reference>
<evidence type="ECO:0000256" key="1">
    <source>
        <dbReference type="SAM" id="MobiDB-lite"/>
    </source>
</evidence>
<evidence type="ECO:0000313" key="2">
    <source>
        <dbReference type="EMBL" id="CAH3992706.1"/>
    </source>
</evidence>
<proteinExistence type="predicted"/>
<protein>
    <submittedName>
        <fullName evidence="2">Uncharacterized protein</fullName>
    </submittedName>
</protein>
<sequence length="119" mass="13701">MNCLTPKSKRRNNDESSVPSYYSVQPPYNPDFMYENFESKTSYYFPGGLRYTVQRTLNYDEETDGRGRSLYEGVNWQPVSAQVLLLVCIAPHDTCAYAKHYPCLPNANFSNNNPRVSQL</sequence>
<gene>
    <name evidence="2" type="ORF">PIBRA_LOCUS2230</name>
</gene>
<organism evidence="2 3">
    <name type="scientific">Pieris brassicae</name>
    <name type="common">White butterfly</name>
    <name type="synonym">Large white butterfly</name>
    <dbReference type="NCBI Taxonomy" id="7116"/>
    <lineage>
        <taxon>Eukaryota</taxon>
        <taxon>Metazoa</taxon>
        <taxon>Ecdysozoa</taxon>
        <taxon>Arthropoda</taxon>
        <taxon>Hexapoda</taxon>
        <taxon>Insecta</taxon>
        <taxon>Pterygota</taxon>
        <taxon>Neoptera</taxon>
        <taxon>Endopterygota</taxon>
        <taxon>Lepidoptera</taxon>
        <taxon>Glossata</taxon>
        <taxon>Ditrysia</taxon>
        <taxon>Papilionoidea</taxon>
        <taxon>Pieridae</taxon>
        <taxon>Pierinae</taxon>
        <taxon>Pieris</taxon>
    </lineage>
</organism>
<accession>A0A9P0X5U5</accession>
<dbReference type="EMBL" id="CALOZG010000003">
    <property type="protein sequence ID" value="CAH3992706.1"/>
    <property type="molecule type" value="Genomic_DNA"/>
</dbReference>
<feature type="region of interest" description="Disordered" evidence="1">
    <location>
        <begin position="1"/>
        <end position="22"/>
    </location>
</feature>
<dbReference type="AlphaFoldDB" id="A0A9P0X5U5"/>
<dbReference type="Proteomes" id="UP001152562">
    <property type="component" value="Unassembled WGS sequence"/>
</dbReference>
<comment type="caution">
    <text evidence="2">The sequence shown here is derived from an EMBL/GenBank/DDBJ whole genome shotgun (WGS) entry which is preliminary data.</text>
</comment>
<name>A0A9P0X5U5_PIEBR</name>